<evidence type="ECO:0000313" key="2">
    <source>
        <dbReference type="EMBL" id="HAU4358735.1"/>
    </source>
</evidence>
<proteinExistence type="predicted"/>
<dbReference type="OrthoDB" id="6578118at2"/>
<reference evidence="2" key="2">
    <citation type="submission" date="2019-09" db="EMBL/GenBank/DDBJ databases">
        <authorList>
            <consortium name="NCBI Pathogen Detection Project"/>
        </authorList>
    </citation>
    <scope>NUCLEOTIDE SEQUENCE</scope>
    <source>
        <strain evidence="2">AUSMDU00005748</strain>
        <strain evidence="1">R404</strain>
    </source>
</reference>
<dbReference type="Proteomes" id="UP000856143">
    <property type="component" value="Unassembled WGS sequence"/>
</dbReference>
<dbReference type="EMBL" id="DACXIC010000028">
    <property type="protein sequence ID" value="HAU4358735.1"/>
    <property type="molecule type" value="Genomic_DNA"/>
</dbReference>
<dbReference type="EMBL" id="DACSEO010000098">
    <property type="protein sequence ID" value="HAT1684433.1"/>
    <property type="molecule type" value="Genomic_DNA"/>
</dbReference>
<evidence type="ECO:0000313" key="1">
    <source>
        <dbReference type="EMBL" id="HAT1684433.1"/>
    </source>
</evidence>
<comment type="caution">
    <text evidence="2">The sequence shown here is derived from an EMBL/GenBank/DDBJ whole genome shotgun (WGS) entry which is preliminary data.</text>
</comment>
<gene>
    <name evidence="2" type="ORF">F6W21_20635</name>
    <name evidence="1" type="ORF">I8Y21_005220</name>
</gene>
<sequence>MVHPLIKVMLVGGKGDGLMVSVADNATEISVTPAQYGAKSGQPLSYRIVSQTIDDERYFFGVFNESHEDTEKLKRVALTRGMKKLFG</sequence>
<dbReference type="Proteomes" id="UP000868497">
    <property type="component" value="Unassembled WGS sequence"/>
</dbReference>
<protein>
    <submittedName>
        <fullName evidence="2">Uncharacterized protein</fullName>
    </submittedName>
</protein>
<organism evidence="2 3">
    <name type="scientific">Klebsiella oxytoca</name>
    <dbReference type="NCBI Taxonomy" id="571"/>
    <lineage>
        <taxon>Bacteria</taxon>
        <taxon>Pseudomonadati</taxon>
        <taxon>Pseudomonadota</taxon>
        <taxon>Gammaproteobacteria</taxon>
        <taxon>Enterobacterales</taxon>
        <taxon>Enterobacteriaceae</taxon>
        <taxon>Klebsiella/Raoultella group</taxon>
        <taxon>Klebsiella</taxon>
    </lineage>
</organism>
<evidence type="ECO:0000313" key="3">
    <source>
        <dbReference type="Proteomes" id="UP000868497"/>
    </source>
</evidence>
<reference evidence="2" key="1">
    <citation type="journal article" date="2018" name="Genome Biol.">
        <title>SKESA: strategic k-mer extension for scrupulous assemblies.</title>
        <authorList>
            <person name="Souvorov A."/>
            <person name="Agarwala R."/>
            <person name="Lipman D.J."/>
        </authorList>
    </citation>
    <scope>NUCLEOTIDE SEQUENCE</scope>
    <source>
        <strain evidence="2">AUSMDU00005748</strain>
        <strain evidence="1">R404</strain>
    </source>
</reference>
<accession>A0A163YWE8</accession>
<dbReference type="AlphaFoldDB" id="A0A163YWE8"/>
<name>A0A163YWE8_KLEOX</name>